<keyword evidence="2" id="KW-1185">Reference proteome</keyword>
<evidence type="ECO:0000313" key="2">
    <source>
        <dbReference type="Proteomes" id="UP000192486"/>
    </source>
</evidence>
<protein>
    <recommendedName>
        <fullName evidence="3">Phage protein</fullName>
    </recommendedName>
</protein>
<evidence type="ECO:0000313" key="1">
    <source>
        <dbReference type="EMBL" id="ARF12999.1"/>
    </source>
</evidence>
<accession>A0ABM6JS74</accession>
<dbReference type="RefSeq" id="WP_029054986.1">
    <property type="nucleotide sequence ID" value="NZ_CP015108.1"/>
</dbReference>
<proteinExistence type="predicted"/>
<gene>
    <name evidence="1" type="ORF">SporoS204_01690</name>
</gene>
<dbReference type="Proteomes" id="UP000192486">
    <property type="component" value="Chromosome"/>
</dbReference>
<sequence>MTLKWKIENSIFDSLFEADVWADSIANEMYAKLYDGYDTCDYKIAYSLAFRLAAIEEFRVITDNSIEDRYKVWVMPSTKGRIFQ</sequence>
<reference evidence="1 2" key="1">
    <citation type="submission" date="2016-04" db="EMBL/GenBank/DDBJ databases">
        <title>Comparative Genomics and Epigenetics of Sporosarcina ureae.</title>
        <authorList>
            <person name="Oliver A.S."/>
            <person name="Cooper K.K."/>
        </authorList>
    </citation>
    <scope>NUCLEOTIDE SEQUENCE [LARGE SCALE GENOMIC DNA]</scope>
    <source>
        <strain evidence="1 2">S204</strain>
    </source>
</reference>
<dbReference type="EMBL" id="CP015108">
    <property type="protein sequence ID" value="ARF12999.1"/>
    <property type="molecule type" value="Genomic_DNA"/>
</dbReference>
<organism evidence="1 2">
    <name type="scientific">Sporosarcina ureae</name>
    <dbReference type="NCBI Taxonomy" id="1571"/>
    <lineage>
        <taxon>Bacteria</taxon>
        <taxon>Bacillati</taxon>
        <taxon>Bacillota</taxon>
        <taxon>Bacilli</taxon>
        <taxon>Bacillales</taxon>
        <taxon>Caryophanaceae</taxon>
        <taxon>Sporosarcina</taxon>
    </lineage>
</organism>
<evidence type="ECO:0008006" key="3">
    <source>
        <dbReference type="Google" id="ProtNLM"/>
    </source>
</evidence>
<name>A0ABM6JS74_SPOUR</name>